<reference evidence="2 3" key="1">
    <citation type="submission" date="2013-07" db="EMBL/GenBank/DDBJ databases">
        <authorList>
            <person name="Stoco P.H."/>
            <person name="Wagner G."/>
            <person name="Gerber A."/>
            <person name="Zaha A."/>
            <person name="Thompson C."/>
            <person name="Bartholomeu D.C."/>
            <person name="Luckemeyer D.D."/>
            <person name="Bahia D."/>
            <person name="Loreto E."/>
            <person name="Prestes E.B."/>
            <person name="Lima F.M."/>
            <person name="Rodrigues-Luiz G."/>
            <person name="Vallejo G.A."/>
            <person name="Filho J.F."/>
            <person name="Monteiro K.M."/>
            <person name="Tyler K.M."/>
            <person name="de Almeida L.G."/>
            <person name="Ortiz M.F."/>
            <person name="Siervo M.A."/>
            <person name="de Moraes M.H."/>
            <person name="Cunha O.L."/>
            <person name="Mendonca-Neto R."/>
            <person name="Silva R."/>
            <person name="Teixeira S.M."/>
            <person name="Murta S.M."/>
            <person name="Sincero T.C."/>
            <person name="Mendes T.A."/>
            <person name="Urmenyi T.P."/>
            <person name="Silva V.G."/>
            <person name="da Rocha W.D."/>
            <person name="Andersson B."/>
            <person name="Romanha A.J."/>
            <person name="Steindel M."/>
            <person name="de Vasconcelos A.T."/>
            <person name="Grisard E.C."/>
        </authorList>
    </citation>
    <scope>NUCLEOTIDE SEQUENCE [LARGE SCALE GENOMIC DNA]</scope>
    <source>
        <strain evidence="2 3">SC58</strain>
    </source>
</reference>
<feature type="compositionally biased region" description="Polar residues" evidence="1">
    <location>
        <begin position="61"/>
        <end position="72"/>
    </location>
</feature>
<dbReference type="AlphaFoldDB" id="A0A061J4G8"/>
<comment type="caution">
    <text evidence="2">The sequence shown here is derived from an EMBL/GenBank/DDBJ whole genome shotgun (WGS) entry which is preliminary data.</text>
</comment>
<keyword evidence="3" id="KW-1185">Reference proteome</keyword>
<protein>
    <submittedName>
        <fullName evidence="2">Uncharacterized protein</fullName>
    </submittedName>
</protein>
<dbReference type="VEuPathDB" id="TriTrypDB:TRSC58_04109"/>
<evidence type="ECO:0000256" key="1">
    <source>
        <dbReference type="SAM" id="MobiDB-lite"/>
    </source>
</evidence>
<proteinExistence type="predicted"/>
<evidence type="ECO:0000313" key="2">
    <source>
        <dbReference type="EMBL" id="ESL08192.1"/>
    </source>
</evidence>
<gene>
    <name evidence="2" type="ORF">TRSC58_04109</name>
</gene>
<sequence length="72" mass="7618">MKKSVSLKEFSTTPTVSYMLSKDGHNIAGGVGSDNSNGHSNAPRHSASQALKEEKARAASNDGTSDTMFDME</sequence>
<evidence type="ECO:0000313" key="3">
    <source>
        <dbReference type="Proteomes" id="UP000031737"/>
    </source>
</evidence>
<accession>A0A061J4G8</accession>
<dbReference type="EMBL" id="AUPL01004109">
    <property type="protein sequence ID" value="ESL08192.1"/>
    <property type="molecule type" value="Genomic_DNA"/>
</dbReference>
<dbReference type="OrthoDB" id="250383at2759"/>
<feature type="region of interest" description="Disordered" evidence="1">
    <location>
        <begin position="21"/>
        <end position="72"/>
    </location>
</feature>
<name>A0A061J4G8_TRYRA</name>
<dbReference type="Proteomes" id="UP000031737">
    <property type="component" value="Unassembled WGS sequence"/>
</dbReference>
<organism evidence="2 3">
    <name type="scientific">Trypanosoma rangeli SC58</name>
    <dbReference type="NCBI Taxonomy" id="429131"/>
    <lineage>
        <taxon>Eukaryota</taxon>
        <taxon>Discoba</taxon>
        <taxon>Euglenozoa</taxon>
        <taxon>Kinetoplastea</taxon>
        <taxon>Metakinetoplastina</taxon>
        <taxon>Trypanosomatida</taxon>
        <taxon>Trypanosomatidae</taxon>
        <taxon>Trypanosoma</taxon>
        <taxon>Herpetosoma</taxon>
    </lineage>
</organism>